<dbReference type="AlphaFoldDB" id="A0A5N6EZU4"/>
<feature type="region of interest" description="Disordered" evidence="1">
    <location>
        <begin position="1"/>
        <end position="24"/>
    </location>
</feature>
<name>A0A5N6EZU4_9EURO</name>
<reference evidence="3 4" key="1">
    <citation type="submission" date="2019-04" db="EMBL/GenBank/DDBJ databases">
        <title>Fungal friends and foes A comparative genomics study of 23 Aspergillus species from section Flavi.</title>
        <authorList>
            <consortium name="DOE Joint Genome Institute"/>
            <person name="Kjaerbolling I."/>
            <person name="Vesth T.C."/>
            <person name="Frisvad J.C."/>
            <person name="Nybo J.L."/>
            <person name="Theobald S."/>
            <person name="Kildgaard S."/>
            <person name="Petersen T.I."/>
            <person name="Kuo A."/>
            <person name="Sato A."/>
            <person name="Lyhne E.K."/>
            <person name="Kogle M.E."/>
            <person name="Wiebenga A."/>
            <person name="Kun R.S."/>
            <person name="Lubbers R.J."/>
            <person name="Makela M.R."/>
            <person name="Barry K."/>
            <person name="Chovatia M."/>
            <person name="Clum A."/>
            <person name="Daum C."/>
            <person name="Haridas S."/>
            <person name="He G."/>
            <person name="LaButti K."/>
            <person name="Lipzen A."/>
            <person name="Mondo S."/>
            <person name="Pangilinan J."/>
            <person name="Riley R."/>
            <person name="Salamov A."/>
            <person name="Simmons B.A."/>
            <person name="Magnuson J.K."/>
            <person name="Henrissat B."/>
            <person name="Mortensen U.H."/>
            <person name="Larsen T.O."/>
            <person name="De vries R.P."/>
            <person name="Grigoriev I.V."/>
            <person name="Machida M."/>
            <person name="Baker S.E."/>
            <person name="Andersen M.R."/>
        </authorList>
    </citation>
    <scope>NUCLEOTIDE SEQUENCE [LARGE SCALE GENOMIC DNA]</scope>
    <source>
        <strain evidence="3 4">CBS 126849</strain>
    </source>
</reference>
<sequence length="86" mass="9814">MERVEPLSAGGQPLRQSLRESSQEFNSSQRVLLLTTMYYYIFTTARILIVDWIVSTHRPMTSLQTRRCVDERRTIGGGFVSLCSTA</sequence>
<evidence type="ECO:0000313" key="3">
    <source>
        <dbReference type="EMBL" id="KAB8223098.1"/>
    </source>
</evidence>
<keyword evidence="2" id="KW-1133">Transmembrane helix</keyword>
<keyword evidence="4" id="KW-1185">Reference proteome</keyword>
<organism evidence="3 4">
    <name type="scientific">Aspergillus novoparasiticus</name>
    <dbReference type="NCBI Taxonomy" id="986946"/>
    <lineage>
        <taxon>Eukaryota</taxon>
        <taxon>Fungi</taxon>
        <taxon>Dikarya</taxon>
        <taxon>Ascomycota</taxon>
        <taxon>Pezizomycotina</taxon>
        <taxon>Eurotiomycetes</taxon>
        <taxon>Eurotiomycetidae</taxon>
        <taxon>Eurotiales</taxon>
        <taxon>Aspergillaceae</taxon>
        <taxon>Aspergillus</taxon>
        <taxon>Aspergillus subgen. Circumdati</taxon>
    </lineage>
</organism>
<evidence type="ECO:0000256" key="2">
    <source>
        <dbReference type="SAM" id="Phobius"/>
    </source>
</evidence>
<evidence type="ECO:0000313" key="4">
    <source>
        <dbReference type="Proteomes" id="UP000326799"/>
    </source>
</evidence>
<gene>
    <name evidence="3" type="ORF">BDV33DRAFT_167895</name>
</gene>
<dbReference type="EMBL" id="ML733408">
    <property type="protein sequence ID" value="KAB8223098.1"/>
    <property type="molecule type" value="Genomic_DNA"/>
</dbReference>
<feature type="transmembrane region" description="Helical" evidence="2">
    <location>
        <begin position="37"/>
        <end position="54"/>
    </location>
</feature>
<dbReference type="Proteomes" id="UP000326799">
    <property type="component" value="Unassembled WGS sequence"/>
</dbReference>
<protein>
    <submittedName>
        <fullName evidence="3">Uncharacterized protein</fullName>
    </submittedName>
</protein>
<proteinExistence type="predicted"/>
<keyword evidence="2" id="KW-0472">Membrane</keyword>
<evidence type="ECO:0000256" key="1">
    <source>
        <dbReference type="SAM" id="MobiDB-lite"/>
    </source>
</evidence>
<accession>A0A5N6EZU4</accession>
<keyword evidence="2" id="KW-0812">Transmembrane</keyword>